<dbReference type="SUPFAM" id="SSF52113">
    <property type="entry name" value="BRCT domain"/>
    <property type="match status" value="1"/>
</dbReference>
<feature type="binding site" evidence="14">
    <location>
        <begin position="80"/>
        <end position="81"/>
    </location>
    <ligand>
        <name>NAD(+)</name>
        <dbReference type="ChEBI" id="CHEBI:57540"/>
    </ligand>
</feature>
<dbReference type="PANTHER" id="PTHR23389:SF9">
    <property type="entry name" value="DNA LIGASE"/>
    <property type="match status" value="1"/>
</dbReference>
<dbReference type="SMART" id="SM00292">
    <property type="entry name" value="BRCT"/>
    <property type="match status" value="1"/>
</dbReference>
<keyword evidence="10 14" id="KW-0520">NAD</keyword>
<comment type="caution">
    <text evidence="14">Lacks conserved residue(s) required for the propagation of feature annotation.</text>
</comment>
<evidence type="ECO:0000313" key="16">
    <source>
        <dbReference type="EMBL" id="OGD65617.1"/>
    </source>
</evidence>
<evidence type="ECO:0000256" key="11">
    <source>
        <dbReference type="ARBA" id="ARBA00023204"/>
    </source>
</evidence>
<keyword evidence="4 14" id="KW-0436">Ligase</keyword>
<keyword evidence="6 14" id="KW-0479">Metal-binding</keyword>
<feature type="active site" description="N6-AMP-lysine intermediate" evidence="14">
    <location>
        <position position="116"/>
    </location>
</feature>
<dbReference type="FunFam" id="1.10.287.610:FF:000002">
    <property type="entry name" value="DNA ligase"/>
    <property type="match status" value="1"/>
</dbReference>
<evidence type="ECO:0000256" key="7">
    <source>
        <dbReference type="ARBA" id="ARBA00022763"/>
    </source>
</evidence>
<evidence type="ECO:0000256" key="12">
    <source>
        <dbReference type="ARBA" id="ARBA00034005"/>
    </source>
</evidence>
<comment type="caution">
    <text evidence="16">The sequence shown here is derived from an EMBL/GenBank/DDBJ whole genome shotgun (WGS) entry which is preliminary data.</text>
</comment>
<dbReference type="PIRSF" id="PIRSF001604">
    <property type="entry name" value="LigA"/>
    <property type="match status" value="1"/>
</dbReference>
<evidence type="ECO:0000256" key="5">
    <source>
        <dbReference type="ARBA" id="ARBA00022705"/>
    </source>
</evidence>
<evidence type="ECO:0000256" key="10">
    <source>
        <dbReference type="ARBA" id="ARBA00023027"/>
    </source>
</evidence>
<dbReference type="InterPro" id="IPR004150">
    <property type="entry name" value="NAD_DNA_ligase_OB"/>
</dbReference>
<evidence type="ECO:0000256" key="14">
    <source>
        <dbReference type="HAMAP-Rule" id="MF_01588"/>
    </source>
</evidence>
<dbReference type="SUPFAM" id="SSF50249">
    <property type="entry name" value="Nucleic acid-binding proteins"/>
    <property type="match status" value="1"/>
</dbReference>
<keyword evidence="14" id="KW-0464">Manganese</keyword>
<dbReference type="InterPro" id="IPR036420">
    <property type="entry name" value="BRCT_dom_sf"/>
</dbReference>
<dbReference type="Gene3D" id="3.40.50.10190">
    <property type="entry name" value="BRCT domain"/>
    <property type="match status" value="1"/>
</dbReference>
<dbReference type="PROSITE" id="PS50172">
    <property type="entry name" value="BRCT"/>
    <property type="match status" value="1"/>
</dbReference>
<dbReference type="InterPro" id="IPR018239">
    <property type="entry name" value="DNA_ligase_AS"/>
</dbReference>
<dbReference type="InterPro" id="IPR013839">
    <property type="entry name" value="DNAligase_adenylation"/>
</dbReference>
<feature type="domain" description="BRCT" evidence="15">
    <location>
        <begin position="600"/>
        <end position="677"/>
    </location>
</feature>
<evidence type="ECO:0000256" key="3">
    <source>
        <dbReference type="ARBA" id="ARBA00013308"/>
    </source>
</evidence>
<dbReference type="Pfam" id="PF03120">
    <property type="entry name" value="OB_DNA_ligase"/>
    <property type="match status" value="1"/>
</dbReference>
<sequence length="677" mass="75815">MEAKKRLEVLRAEIDDHRYRYNVLDKPEISDAAYDSLFHELVKLEEEFPDLVTQDSPSQRVGGEPLKKFEKVHHSERMLSINDVFSDEELRAWEERLVKMGAKKAIESGGYFVELKMDGLAVALIYKNGMLEIGSTRGDGATGENVTQNLKTVKLIPLAIRFRGKDELLCRRGESGVLEGRIEARGEVFLSKSDFEKLNASREEEGLPKYANPRNIAAGSVRQLDPKITAKRDLDFFVYSIPTKVGLQYHHEEHELACALGFKTNKENKRCKNIEEVIKYLNHWAKAREKLPYQTDGVVVILDDKSEFERLGSVGKAPRGMVAYKFPAEEATSVIREIIVQVGRTGKLTPVAVMDPTLIAGSTVSRATLHNQDEIERKDIRIGDTVIIRKAGDVIPEVVEPIKKMRRGDEKHFSMPKKCPICGGEVEKHEGEVDFYCKDSKCAVRKRRELEFFVSKNAFDIDGLGPKIIEKLIEVGLAGSPPDIFELKVGDLEPLERFAEKSAQNTVEAISNSKKISLERFIYALGIRHVGSETAVDLAKYLGSLDSFMGAKREEFEGIYGIGEKVAKSLQEYLSSEKNQSMIRKLISLGVKVSPYHSPIRKNILEGKSFVVTGVLSSMTRDDAHKKIVTFGGVVSSSVTSKTDFLVVGEEPGSKLARAKKFGVRPITESEFVKMIK</sequence>
<feature type="binding site" evidence="14">
    <location>
        <begin position="31"/>
        <end position="35"/>
    </location>
    <ligand>
        <name>NAD(+)</name>
        <dbReference type="ChEBI" id="CHEBI:57540"/>
    </ligand>
</feature>
<reference evidence="16 17" key="1">
    <citation type="journal article" date="2016" name="Nat. Commun.">
        <title>Thousands of microbial genomes shed light on interconnected biogeochemical processes in an aquifer system.</title>
        <authorList>
            <person name="Anantharaman K."/>
            <person name="Brown C.T."/>
            <person name="Hug L.A."/>
            <person name="Sharon I."/>
            <person name="Castelle C.J."/>
            <person name="Probst A.J."/>
            <person name="Thomas B.C."/>
            <person name="Singh A."/>
            <person name="Wilkins M.J."/>
            <person name="Karaoz U."/>
            <person name="Brodie E.L."/>
            <person name="Williams K.H."/>
            <person name="Hubbard S.S."/>
            <person name="Banfield J.F."/>
        </authorList>
    </citation>
    <scope>NUCLEOTIDE SEQUENCE [LARGE SCALE GENOMIC DNA]</scope>
</reference>
<evidence type="ECO:0000259" key="15">
    <source>
        <dbReference type="PROSITE" id="PS50172"/>
    </source>
</evidence>
<dbReference type="Pfam" id="PF12826">
    <property type="entry name" value="HHH_2"/>
    <property type="match status" value="1"/>
</dbReference>
<dbReference type="EC" id="6.5.1.2" evidence="2 14"/>
<dbReference type="SMART" id="SM00532">
    <property type="entry name" value="LIGANc"/>
    <property type="match status" value="1"/>
</dbReference>
<dbReference type="Gene3D" id="2.40.50.140">
    <property type="entry name" value="Nucleic acid-binding proteins"/>
    <property type="match status" value="1"/>
</dbReference>
<dbReference type="InterPro" id="IPR012340">
    <property type="entry name" value="NA-bd_OB-fold"/>
</dbReference>
<evidence type="ECO:0000256" key="6">
    <source>
        <dbReference type="ARBA" id="ARBA00022723"/>
    </source>
</evidence>
<dbReference type="CDD" id="cd00114">
    <property type="entry name" value="LIGANc"/>
    <property type="match status" value="1"/>
</dbReference>
<dbReference type="SUPFAM" id="SSF56091">
    <property type="entry name" value="DNA ligase/mRNA capping enzyme, catalytic domain"/>
    <property type="match status" value="1"/>
</dbReference>
<name>A0A1F5EDU3_9BACT</name>
<dbReference type="InterPro" id="IPR001357">
    <property type="entry name" value="BRCT_dom"/>
</dbReference>
<dbReference type="CDD" id="cd17748">
    <property type="entry name" value="BRCT_DNA_ligase_like"/>
    <property type="match status" value="1"/>
</dbReference>
<feature type="binding site" evidence="14">
    <location>
        <position position="422"/>
    </location>
    <ligand>
        <name>Zn(2+)</name>
        <dbReference type="ChEBI" id="CHEBI:29105"/>
    </ligand>
</feature>
<dbReference type="InterPro" id="IPR001679">
    <property type="entry name" value="DNA_ligase"/>
</dbReference>
<dbReference type="GO" id="GO:0003911">
    <property type="term" value="F:DNA ligase (NAD+) activity"/>
    <property type="evidence" value="ECO:0007669"/>
    <property type="project" value="UniProtKB-UniRule"/>
</dbReference>
<dbReference type="Gene3D" id="1.10.287.610">
    <property type="entry name" value="Helix hairpin bin"/>
    <property type="match status" value="1"/>
</dbReference>
<keyword evidence="5 14" id="KW-0235">DNA replication</keyword>
<feature type="binding site" evidence="14">
    <location>
        <position position="187"/>
    </location>
    <ligand>
        <name>NAD(+)</name>
        <dbReference type="ChEBI" id="CHEBI:57540"/>
    </ligand>
</feature>
<dbReference type="Pfam" id="PF00533">
    <property type="entry name" value="BRCT"/>
    <property type="match status" value="1"/>
</dbReference>
<dbReference type="AlphaFoldDB" id="A0A1F5EDU3"/>
<dbReference type="PROSITE" id="PS01055">
    <property type="entry name" value="DNA_LIGASE_N1"/>
    <property type="match status" value="1"/>
</dbReference>
<protein>
    <recommendedName>
        <fullName evidence="3 14">DNA ligase</fullName>
        <ecNumber evidence="2 14">6.5.1.2</ecNumber>
    </recommendedName>
    <alternativeName>
        <fullName evidence="14">Polydeoxyribonucleotide synthase [NAD(+)]</fullName>
    </alternativeName>
</protein>
<comment type="function">
    <text evidence="1 14">DNA ligase that catalyzes the formation of phosphodiester linkages between 5'-phosphoryl and 3'-hydroxyl groups in double-stranded DNA using NAD as a coenzyme and as the energy source for the reaction. It is essential for DNA replication and repair of damaged DNA.</text>
</comment>
<feature type="binding site" evidence="14">
    <location>
        <position position="114"/>
    </location>
    <ligand>
        <name>NAD(+)</name>
        <dbReference type="ChEBI" id="CHEBI:57540"/>
    </ligand>
</feature>
<comment type="catalytic activity">
    <reaction evidence="12 14">
        <text>NAD(+) + (deoxyribonucleotide)n-3'-hydroxyl + 5'-phospho-(deoxyribonucleotide)m = (deoxyribonucleotide)n+m + AMP + beta-nicotinamide D-nucleotide.</text>
        <dbReference type="EC" id="6.5.1.2"/>
    </reaction>
</comment>
<comment type="similarity">
    <text evidence="13 14">Belongs to the NAD-dependent DNA ligase family. LigA subfamily.</text>
</comment>
<dbReference type="Pfam" id="PF14520">
    <property type="entry name" value="HHH_5"/>
    <property type="match status" value="1"/>
</dbReference>
<dbReference type="NCBIfam" id="NF005932">
    <property type="entry name" value="PRK07956.1"/>
    <property type="match status" value="1"/>
</dbReference>
<dbReference type="PANTHER" id="PTHR23389">
    <property type="entry name" value="CHROMOSOME TRANSMISSION FIDELITY FACTOR 18"/>
    <property type="match status" value="1"/>
</dbReference>
<keyword evidence="7 14" id="KW-0227">DNA damage</keyword>
<dbReference type="Proteomes" id="UP000178583">
    <property type="component" value="Unassembled WGS sequence"/>
</dbReference>
<dbReference type="EMBL" id="MEZY01000009">
    <property type="protein sequence ID" value="OGD65617.1"/>
    <property type="molecule type" value="Genomic_DNA"/>
</dbReference>
<gene>
    <name evidence="14" type="primary">ligA</name>
    <name evidence="16" type="ORF">A2215_03250</name>
</gene>
<dbReference type="FunFam" id="1.10.150.20:FF:000006">
    <property type="entry name" value="DNA ligase"/>
    <property type="match status" value="1"/>
</dbReference>
<feature type="binding site" evidence="14">
    <location>
        <position position="442"/>
    </location>
    <ligand>
        <name>Zn(2+)</name>
        <dbReference type="ChEBI" id="CHEBI:29105"/>
    </ligand>
</feature>
<dbReference type="InterPro" id="IPR013840">
    <property type="entry name" value="DNAligase_N"/>
</dbReference>
<dbReference type="FunFam" id="1.10.150.20:FF:000007">
    <property type="entry name" value="DNA ligase"/>
    <property type="match status" value="1"/>
</dbReference>
<dbReference type="Pfam" id="PF01653">
    <property type="entry name" value="DNA_ligase_aden"/>
    <property type="match status" value="1"/>
</dbReference>
<keyword evidence="8 14" id="KW-0862">Zinc</keyword>
<dbReference type="InterPro" id="IPR041663">
    <property type="entry name" value="DisA/LigA_HHH"/>
</dbReference>
<keyword evidence="9 14" id="KW-0460">Magnesium</keyword>
<dbReference type="SUPFAM" id="SSF47781">
    <property type="entry name" value="RuvA domain 2-like"/>
    <property type="match status" value="1"/>
</dbReference>
<dbReference type="NCBIfam" id="TIGR00575">
    <property type="entry name" value="dnlj"/>
    <property type="match status" value="1"/>
</dbReference>
<dbReference type="Gene3D" id="3.30.470.30">
    <property type="entry name" value="DNA ligase/mRNA capping enzyme"/>
    <property type="match status" value="1"/>
</dbReference>
<evidence type="ECO:0000256" key="8">
    <source>
        <dbReference type="ARBA" id="ARBA00022833"/>
    </source>
</evidence>
<dbReference type="HAMAP" id="MF_01588">
    <property type="entry name" value="DNA_ligase_A"/>
    <property type="match status" value="1"/>
</dbReference>
<dbReference type="GO" id="GO:0006281">
    <property type="term" value="P:DNA repair"/>
    <property type="evidence" value="ECO:0007669"/>
    <property type="project" value="UniProtKB-KW"/>
</dbReference>
<feature type="binding site" evidence="14">
    <location>
        <position position="419"/>
    </location>
    <ligand>
        <name>Zn(2+)</name>
        <dbReference type="ChEBI" id="CHEBI:29105"/>
    </ligand>
</feature>
<dbReference type="Gene3D" id="1.10.150.20">
    <property type="entry name" value="5' to 3' exonuclease, C-terminal subdomain"/>
    <property type="match status" value="2"/>
</dbReference>
<evidence type="ECO:0000256" key="9">
    <source>
        <dbReference type="ARBA" id="ARBA00022842"/>
    </source>
</evidence>
<feature type="binding site" evidence="14">
    <location>
        <position position="137"/>
    </location>
    <ligand>
        <name>NAD(+)</name>
        <dbReference type="ChEBI" id="CHEBI:57540"/>
    </ligand>
</feature>
<evidence type="ECO:0000313" key="17">
    <source>
        <dbReference type="Proteomes" id="UP000178583"/>
    </source>
</evidence>
<dbReference type="STRING" id="1797472.A2215_03250"/>
<comment type="cofactor">
    <cofactor evidence="14">
        <name>Mg(2+)</name>
        <dbReference type="ChEBI" id="CHEBI:18420"/>
    </cofactor>
    <cofactor evidence="14">
        <name>Mn(2+)</name>
        <dbReference type="ChEBI" id="CHEBI:29035"/>
    </cofactor>
</comment>
<dbReference type="FunFam" id="2.40.50.140:FF:000012">
    <property type="entry name" value="DNA ligase"/>
    <property type="match status" value="1"/>
</dbReference>
<feature type="binding site" evidence="14">
    <location>
        <position position="325"/>
    </location>
    <ligand>
        <name>NAD(+)</name>
        <dbReference type="ChEBI" id="CHEBI:57540"/>
    </ligand>
</feature>
<dbReference type="GO" id="GO:0006260">
    <property type="term" value="P:DNA replication"/>
    <property type="evidence" value="ECO:0007669"/>
    <property type="project" value="UniProtKB-KW"/>
</dbReference>
<proteinExistence type="inferred from homology"/>
<evidence type="ECO:0000256" key="1">
    <source>
        <dbReference type="ARBA" id="ARBA00004067"/>
    </source>
</evidence>
<feature type="binding site" evidence="14">
    <location>
        <position position="437"/>
    </location>
    <ligand>
        <name>Zn(2+)</name>
        <dbReference type="ChEBI" id="CHEBI:29105"/>
    </ligand>
</feature>
<dbReference type="GO" id="GO:0046872">
    <property type="term" value="F:metal ion binding"/>
    <property type="evidence" value="ECO:0007669"/>
    <property type="project" value="UniProtKB-KW"/>
</dbReference>
<dbReference type="Gene3D" id="6.20.10.30">
    <property type="match status" value="1"/>
</dbReference>
<evidence type="ECO:0000256" key="2">
    <source>
        <dbReference type="ARBA" id="ARBA00012722"/>
    </source>
</evidence>
<accession>A0A1F5EDU3</accession>
<dbReference type="InterPro" id="IPR010994">
    <property type="entry name" value="RuvA_2-like"/>
</dbReference>
<organism evidence="16 17">
    <name type="scientific">Candidatus Berkelbacteria bacterium RIFOXYA2_FULL_43_10</name>
    <dbReference type="NCBI Taxonomy" id="1797472"/>
    <lineage>
        <taxon>Bacteria</taxon>
        <taxon>Candidatus Berkelbacteria</taxon>
    </lineage>
</organism>
<evidence type="ECO:0000256" key="4">
    <source>
        <dbReference type="ARBA" id="ARBA00022598"/>
    </source>
</evidence>
<evidence type="ECO:0000256" key="13">
    <source>
        <dbReference type="ARBA" id="ARBA00060881"/>
    </source>
</evidence>
<dbReference type="GO" id="GO:0005829">
    <property type="term" value="C:cytosol"/>
    <property type="evidence" value="ECO:0007669"/>
    <property type="project" value="TreeGrafter"/>
</dbReference>
<keyword evidence="11 14" id="KW-0234">DNA repair</keyword>